<dbReference type="GO" id="GO:0005524">
    <property type="term" value="F:ATP binding"/>
    <property type="evidence" value="ECO:0007669"/>
    <property type="project" value="UniProtKB-KW"/>
</dbReference>
<dbReference type="InterPro" id="IPR003439">
    <property type="entry name" value="ABC_transporter-like_ATP-bd"/>
</dbReference>
<dbReference type="PANTHER" id="PTHR43335:SF3">
    <property type="entry name" value="ABC TRANSPORTER"/>
    <property type="match status" value="1"/>
</dbReference>
<evidence type="ECO:0000313" key="8">
    <source>
        <dbReference type="Proteomes" id="UP000288603"/>
    </source>
</evidence>
<gene>
    <name evidence="7" type="ORF">ELQ92_07830</name>
</gene>
<keyword evidence="4 7" id="KW-0067">ATP-binding</keyword>
<evidence type="ECO:0000256" key="1">
    <source>
        <dbReference type="ARBA" id="ARBA00005417"/>
    </source>
</evidence>
<dbReference type="RefSeq" id="WP_128498420.1">
    <property type="nucleotide sequence ID" value="NZ_RZNC01000002.1"/>
</dbReference>
<protein>
    <submittedName>
        <fullName evidence="7">ABC transporter ATP-binding protein</fullName>
    </submittedName>
</protein>
<dbReference type="OrthoDB" id="9804819at2"/>
<dbReference type="EMBL" id="RZNC01000002">
    <property type="protein sequence ID" value="RWZ64643.1"/>
    <property type="molecule type" value="Genomic_DNA"/>
</dbReference>
<dbReference type="SMART" id="SM00382">
    <property type="entry name" value="AAA"/>
    <property type="match status" value="1"/>
</dbReference>
<evidence type="ECO:0000256" key="4">
    <source>
        <dbReference type="ARBA" id="ARBA00022840"/>
    </source>
</evidence>
<dbReference type="AlphaFoldDB" id="A0A444QDB0"/>
<feature type="domain" description="ABC transporter" evidence="6">
    <location>
        <begin position="18"/>
        <end position="248"/>
    </location>
</feature>
<dbReference type="Pfam" id="PF00005">
    <property type="entry name" value="ABC_tran"/>
    <property type="match status" value="1"/>
</dbReference>
<comment type="caution">
    <text evidence="7">The sequence shown here is derived from an EMBL/GenBank/DDBJ whole genome shotgun (WGS) entry which is preliminary data.</text>
</comment>
<dbReference type="GO" id="GO:0016887">
    <property type="term" value="F:ATP hydrolysis activity"/>
    <property type="evidence" value="ECO:0007669"/>
    <property type="project" value="InterPro"/>
</dbReference>
<dbReference type="PANTHER" id="PTHR43335">
    <property type="entry name" value="ABC TRANSPORTER, ATP-BINDING PROTEIN"/>
    <property type="match status" value="1"/>
</dbReference>
<dbReference type="InterPro" id="IPR027417">
    <property type="entry name" value="P-loop_NTPase"/>
</dbReference>
<evidence type="ECO:0000256" key="3">
    <source>
        <dbReference type="ARBA" id="ARBA00022741"/>
    </source>
</evidence>
<proteinExistence type="inferred from homology"/>
<sequence length="341" mass="35813">MTQTPYVTAPSPSGRDGIVVTGLRRSFGDVHAVRDMTFTARPGRVTALIGPNGAGKTTLLLMLATLLAPDAGTLSVAGHDPVTSPGAVRRATGWMPDVLGSWNALSVRRAIETTALLYGMTAERARERAEELITLVSLEDIASAQTRSLSRGQKQRLSLARALVHDPSVLLLDEPASGLDPAARVALRELVRGLARDGRTVLVSSHVLAELEELADDAVFVEQGSTVSAERLARAASSARPWRIRTTGSPELLPQALADLQVPAAAVSTVGDSLLVAVSGEDSAADLLAGLVHRGVRVSTFAPAVGDFERTFLDLDRHSDPAERSGPGGDGPLDPHTGDVR</sequence>
<evidence type="ECO:0000259" key="6">
    <source>
        <dbReference type="PROSITE" id="PS50893"/>
    </source>
</evidence>
<dbReference type="SUPFAM" id="SSF52540">
    <property type="entry name" value="P-loop containing nucleoside triphosphate hydrolases"/>
    <property type="match status" value="1"/>
</dbReference>
<keyword evidence="3" id="KW-0547">Nucleotide-binding</keyword>
<keyword evidence="2" id="KW-0813">Transport</keyword>
<name>A0A444QDB0_9MICO</name>
<evidence type="ECO:0000256" key="5">
    <source>
        <dbReference type="SAM" id="MobiDB-lite"/>
    </source>
</evidence>
<evidence type="ECO:0000256" key="2">
    <source>
        <dbReference type="ARBA" id="ARBA00022448"/>
    </source>
</evidence>
<dbReference type="Gene3D" id="3.40.50.300">
    <property type="entry name" value="P-loop containing nucleotide triphosphate hydrolases"/>
    <property type="match status" value="1"/>
</dbReference>
<dbReference type="Proteomes" id="UP000288603">
    <property type="component" value="Unassembled WGS sequence"/>
</dbReference>
<organism evidence="7 8">
    <name type="scientific">Labedella populi</name>
    <dbReference type="NCBI Taxonomy" id="2498850"/>
    <lineage>
        <taxon>Bacteria</taxon>
        <taxon>Bacillati</taxon>
        <taxon>Actinomycetota</taxon>
        <taxon>Actinomycetes</taxon>
        <taxon>Micrococcales</taxon>
        <taxon>Microbacteriaceae</taxon>
        <taxon>Labedella</taxon>
    </lineage>
</organism>
<dbReference type="PROSITE" id="PS50893">
    <property type="entry name" value="ABC_TRANSPORTER_2"/>
    <property type="match status" value="1"/>
</dbReference>
<comment type="similarity">
    <text evidence="1">Belongs to the ABC transporter superfamily.</text>
</comment>
<feature type="region of interest" description="Disordered" evidence="5">
    <location>
        <begin position="316"/>
        <end position="341"/>
    </location>
</feature>
<keyword evidence="8" id="KW-1185">Reference proteome</keyword>
<accession>A0A444QDB0</accession>
<evidence type="ECO:0000313" key="7">
    <source>
        <dbReference type="EMBL" id="RWZ64643.1"/>
    </source>
</evidence>
<reference evidence="7 8" key="1">
    <citation type="submission" date="2018-12" db="EMBL/GenBank/DDBJ databases">
        <authorList>
            <person name="Li F."/>
        </authorList>
    </citation>
    <scope>NUCLEOTIDE SEQUENCE [LARGE SCALE GENOMIC DNA]</scope>
    <source>
        <strain evidence="7 8">8H24J-4-2</strain>
    </source>
</reference>
<dbReference type="CDD" id="cd03230">
    <property type="entry name" value="ABC_DR_subfamily_A"/>
    <property type="match status" value="1"/>
</dbReference>
<dbReference type="InterPro" id="IPR003593">
    <property type="entry name" value="AAA+_ATPase"/>
</dbReference>